<dbReference type="Proteomes" id="UP000223738">
    <property type="component" value="Segment"/>
</dbReference>
<protein>
    <submittedName>
        <fullName evidence="1">Uncharacterized protein</fullName>
    </submittedName>
</protein>
<reference evidence="1 2" key="1">
    <citation type="submission" date="2016-03" db="EMBL/GenBank/DDBJ databases">
        <title>Characterization of pf16 and phiPMW: Two novel phages infecting Pseudomonas putida PpG1.</title>
        <authorList>
            <person name="Magill D.J."/>
            <person name="Krylov V.N."/>
            <person name="Allen C.C.R."/>
            <person name="McGrath J.W."/>
            <person name="Quinn J.P."/>
            <person name="Kulakov L.A."/>
        </authorList>
    </citation>
    <scope>NUCLEOTIDE SEQUENCE [LARGE SCALE GENOMIC DNA]</scope>
</reference>
<accession>A0A1S5R1C3</accession>
<evidence type="ECO:0000313" key="1">
    <source>
        <dbReference type="EMBL" id="ANA49189.1"/>
    </source>
</evidence>
<organism evidence="1 2">
    <name type="scientific">Pseudomonas phage phiPMW</name>
    <dbReference type="NCBI Taxonomy" id="1815582"/>
    <lineage>
        <taxon>Viruses</taxon>
        <taxon>Duplodnaviria</taxon>
        <taxon>Heunggongvirae</taxon>
        <taxon>Uroviricota</taxon>
        <taxon>Caudoviricetes</taxon>
        <taxon>Plaisancevirus</taxon>
        <taxon>Plaisancevirus PMW</taxon>
    </lineage>
</organism>
<dbReference type="EMBL" id="KU862660">
    <property type="protein sequence ID" value="ANA49189.1"/>
    <property type="molecule type" value="Genomic_DNA"/>
</dbReference>
<gene>
    <name evidence="1" type="ORF">PMW_64</name>
</gene>
<keyword evidence="2" id="KW-1185">Reference proteome</keyword>
<sequence length="57" mass="6607">MNTYTTHEEHGYSPADIHEMEEANMKMRDALHDVLDWINHSHSLHALHSIVNKGLDN</sequence>
<evidence type="ECO:0000313" key="2">
    <source>
        <dbReference type="Proteomes" id="UP000223738"/>
    </source>
</evidence>
<name>A0A1S5R1C3_9CAUD</name>
<proteinExistence type="predicted"/>